<dbReference type="GO" id="GO:0005524">
    <property type="term" value="F:ATP binding"/>
    <property type="evidence" value="ECO:0007669"/>
    <property type="project" value="UniProtKB-KW"/>
</dbReference>
<dbReference type="Gene3D" id="3.40.50.300">
    <property type="entry name" value="P-loop containing nucleotide triphosphate hydrolases"/>
    <property type="match status" value="2"/>
</dbReference>
<proteinExistence type="predicted"/>
<dbReference type="CDD" id="cd03216">
    <property type="entry name" value="ABC_Carb_Monos_I"/>
    <property type="match status" value="1"/>
</dbReference>
<dbReference type="RefSeq" id="WP_021119480.1">
    <property type="nucleotide sequence ID" value="NZ_CP049088.1"/>
</dbReference>
<dbReference type="CDD" id="cd03215">
    <property type="entry name" value="ABC_Carb_Monos_II"/>
    <property type="match status" value="1"/>
</dbReference>
<dbReference type="EMBL" id="CP121769">
    <property type="protein sequence ID" value="WGE10506.1"/>
    <property type="molecule type" value="Genomic_DNA"/>
</dbReference>
<dbReference type="PROSITE" id="PS00211">
    <property type="entry name" value="ABC_TRANSPORTER_1"/>
    <property type="match status" value="1"/>
</dbReference>
<gene>
    <name evidence="12" type="primary">gguA</name>
    <name evidence="12" type="ORF">QBL01_02550</name>
</gene>
<keyword evidence="5" id="KW-0762">Sugar transport</keyword>
<keyword evidence="8 12" id="KW-0067">ATP-binding</keyword>
<evidence type="ECO:0000256" key="6">
    <source>
        <dbReference type="ARBA" id="ARBA00022737"/>
    </source>
</evidence>
<keyword evidence="7" id="KW-0547">Nucleotide-binding</keyword>
<feature type="domain" description="ABC transporter" evidence="11">
    <location>
        <begin position="258"/>
        <end position="502"/>
    </location>
</feature>
<dbReference type="InterPro" id="IPR050107">
    <property type="entry name" value="ABC_carbohydrate_import_ATPase"/>
</dbReference>
<evidence type="ECO:0000259" key="11">
    <source>
        <dbReference type="PROSITE" id="PS50893"/>
    </source>
</evidence>
<name>A0A084EV12_GLAPU</name>
<dbReference type="InterPro" id="IPR003439">
    <property type="entry name" value="ABC_transporter-like_ATP-bd"/>
</dbReference>
<dbReference type="Proteomes" id="UP001222296">
    <property type="component" value="Chromosome"/>
</dbReference>
<dbReference type="PANTHER" id="PTHR43790">
    <property type="entry name" value="CARBOHYDRATE TRANSPORT ATP-BINDING PROTEIN MG119-RELATED"/>
    <property type="match status" value="1"/>
</dbReference>
<evidence type="ECO:0000256" key="7">
    <source>
        <dbReference type="ARBA" id="ARBA00022741"/>
    </source>
</evidence>
<keyword evidence="9" id="KW-1278">Translocase</keyword>
<accession>A0A084EV12</accession>
<evidence type="ECO:0000256" key="2">
    <source>
        <dbReference type="ARBA" id="ARBA00004533"/>
    </source>
</evidence>
<evidence type="ECO:0000256" key="1">
    <source>
        <dbReference type="ARBA" id="ARBA00004202"/>
    </source>
</evidence>
<dbReference type="SUPFAM" id="SSF52540">
    <property type="entry name" value="P-loop containing nucleoside triphosphate hydrolases"/>
    <property type="match status" value="2"/>
</dbReference>
<dbReference type="AlphaFoldDB" id="A0A084EV12"/>
<dbReference type="PANTHER" id="PTHR43790:SF9">
    <property type="entry name" value="GALACTOFURANOSE TRANSPORTER ATP-BINDING PROTEIN YTFR"/>
    <property type="match status" value="1"/>
</dbReference>
<dbReference type="FunFam" id="3.40.50.300:FF:000126">
    <property type="entry name" value="Galactose/methyl galactoside import ATP-binding protein MglA"/>
    <property type="match status" value="1"/>
</dbReference>
<dbReference type="InterPro" id="IPR003593">
    <property type="entry name" value="AAA+_ATPase"/>
</dbReference>
<evidence type="ECO:0000313" key="12">
    <source>
        <dbReference type="EMBL" id="WGE10506.1"/>
    </source>
</evidence>
<keyword evidence="3" id="KW-0813">Transport</keyword>
<dbReference type="PROSITE" id="PS50893">
    <property type="entry name" value="ABC_TRANSPORTER_2"/>
    <property type="match status" value="2"/>
</dbReference>
<dbReference type="InterPro" id="IPR027417">
    <property type="entry name" value="P-loop_NTPase"/>
</dbReference>
<comment type="subcellular location">
    <subcellularLocation>
        <location evidence="2">Cell inner membrane</location>
    </subcellularLocation>
    <subcellularLocation>
        <location evidence="1">Cell membrane</location>
        <topology evidence="1">Peripheral membrane protein</topology>
    </subcellularLocation>
</comment>
<evidence type="ECO:0000256" key="3">
    <source>
        <dbReference type="ARBA" id="ARBA00022448"/>
    </source>
</evidence>
<protein>
    <submittedName>
        <fullName evidence="12">Sugar ABC transporter ATP-binding protein</fullName>
    </submittedName>
</protein>
<keyword evidence="6" id="KW-0677">Repeat</keyword>
<evidence type="ECO:0000256" key="4">
    <source>
        <dbReference type="ARBA" id="ARBA00022475"/>
    </source>
</evidence>
<dbReference type="FunFam" id="3.40.50.300:FF:000127">
    <property type="entry name" value="Ribose import ATP-binding protein RbsA"/>
    <property type="match status" value="1"/>
</dbReference>
<dbReference type="GO" id="GO:0015749">
    <property type="term" value="P:monosaccharide transmembrane transport"/>
    <property type="evidence" value="ECO:0007669"/>
    <property type="project" value="UniProtKB-ARBA"/>
</dbReference>
<dbReference type="Pfam" id="PF00005">
    <property type="entry name" value="ABC_tran"/>
    <property type="match status" value="2"/>
</dbReference>
<evidence type="ECO:0000313" key="13">
    <source>
        <dbReference type="Proteomes" id="UP001222296"/>
    </source>
</evidence>
<dbReference type="InterPro" id="IPR017871">
    <property type="entry name" value="ABC_transporter-like_CS"/>
</dbReference>
<organism evidence="12 13">
    <name type="scientific">Glaesserella parasuis</name>
    <name type="common">Haemophilus parasuis</name>
    <dbReference type="NCBI Taxonomy" id="738"/>
    <lineage>
        <taxon>Bacteria</taxon>
        <taxon>Pseudomonadati</taxon>
        <taxon>Pseudomonadota</taxon>
        <taxon>Gammaproteobacteria</taxon>
        <taxon>Pasteurellales</taxon>
        <taxon>Pasteurellaceae</taxon>
        <taxon>Glaesserella</taxon>
    </lineage>
</organism>
<dbReference type="GO" id="GO:0016887">
    <property type="term" value="F:ATP hydrolysis activity"/>
    <property type="evidence" value="ECO:0007669"/>
    <property type="project" value="InterPro"/>
</dbReference>
<evidence type="ECO:0000256" key="10">
    <source>
        <dbReference type="ARBA" id="ARBA00023136"/>
    </source>
</evidence>
<evidence type="ECO:0000256" key="9">
    <source>
        <dbReference type="ARBA" id="ARBA00022967"/>
    </source>
</evidence>
<keyword evidence="10" id="KW-0472">Membrane</keyword>
<feature type="domain" description="ABC transporter" evidence="11">
    <location>
        <begin position="11"/>
        <end position="246"/>
    </location>
</feature>
<dbReference type="GO" id="GO:0005886">
    <property type="term" value="C:plasma membrane"/>
    <property type="evidence" value="ECO:0007669"/>
    <property type="project" value="UniProtKB-SubCell"/>
</dbReference>
<dbReference type="SMART" id="SM00382">
    <property type="entry name" value="AAA"/>
    <property type="match status" value="2"/>
</dbReference>
<sequence length="511" mass="56978">MTAVNSNTPLLSMKNISKSFVGVQALKNVQLELHKGEAHALMGENGAGKSTLMKCLIGVYQADEGEIIYKGKAVNYSSVLEAQKDGISMIFQELNLIPHLTVAENIFFAREPNKFGIVDKAKMNKDAADLLNMFDIDVKPTDLVKDLSVARQQMVEIAKALSFDVEVLIMDEPTSALTEKEIEKLFELVRRLKEKGVCIVYISHRMDELKQICDRITIFRDGTYVSSHRFSDITMDEIITKMVGRTLDNHFPPKTAKISDELLLSVMNAERKGVFEPLNFDLLKGEVLGITGLVGAKRTELARAIFGADPLDGGEIYVRNKKVVIRDPSDSIKAGIAYLSEDRKLNGVAVRMSIRENITMASMDKVCDQLGIISHNEELKASDTFIKKMEIKTPTPEQLVNNLSGGNQQKVVIGKWLFRDANVMIFDEPTRGIDVGAKYAIYQLIDELAANGVGVIVISSELPEILGITDRVIVMREGRMTGMLETKKTNQEEIMQYATGVKNMFKNEYKN</sequence>
<keyword evidence="4" id="KW-1003">Cell membrane</keyword>
<evidence type="ECO:0000256" key="5">
    <source>
        <dbReference type="ARBA" id="ARBA00022597"/>
    </source>
</evidence>
<dbReference type="OrthoDB" id="9776369at2"/>
<evidence type="ECO:0000256" key="8">
    <source>
        <dbReference type="ARBA" id="ARBA00022840"/>
    </source>
</evidence>
<reference evidence="12" key="1">
    <citation type="submission" date="2023-04" db="EMBL/GenBank/DDBJ databases">
        <title>Molecular characterization of the Integrative and Conjugative elements harboring multidrug-resistance gene from Glaesserella (Haemophilus) parasuis.</title>
        <authorList>
            <person name="Che Y."/>
            <person name="Zhou L."/>
        </authorList>
    </citation>
    <scope>NUCLEOTIDE SEQUENCE</scope>
    <source>
        <strain evidence="12">Z44</strain>
    </source>
</reference>